<reference evidence="1 2" key="1">
    <citation type="journal article" date="2019" name="Commun. Biol.">
        <title>The bagworm genome reveals a unique fibroin gene that provides high tensile strength.</title>
        <authorList>
            <person name="Kono N."/>
            <person name="Nakamura H."/>
            <person name="Ohtoshi R."/>
            <person name="Tomita M."/>
            <person name="Numata K."/>
            <person name="Arakawa K."/>
        </authorList>
    </citation>
    <scope>NUCLEOTIDE SEQUENCE [LARGE SCALE GENOMIC DNA]</scope>
</reference>
<evidence type="ECO:0000313" key="1">
    <source>
        <dbReference type="EMBL" id="GBP36750.1"/>
    </source>
</evidence>
<dbReference type="EMBL" id="BGZK01000322">
    <property type="protein sequence ID" value="GBP36750.1"/>
    <property type="molecule type" value="Genomic_DNA"/>
</dbReference>
<proteinExistence type="predicted"/>
<keyword evidence="2" id="KW-1185">Reference proteome</keyword>
<gene>
    <name evidence="1" type="ORF">EVAR_24753_1</name>
</gene>
<accession>A0A4C1VDY9</accession>
<dbReference type="Proteomes" id="UP000299102">
    <property type="component" value="Unassembled WGS sequence"/>
</dbReference>
<sequence>MCKYERINTINVRHFVPKYFDALTPRPPSPSPVSTPVIYLIGRSQNSSTSSPYPKLGSKSLKRAAFMRDGVEQFPDDP</sequence>
<comment type="caution">
    <text evidence="1">The sequence shown here is derived from an EMBL/GenBank/DDBJ whole genome shotgun (WGS) entry which is preliminary data.</text>
</comment>
<organism evidence="1 2">
    <name type="scientific">Eumeta variegata</name>
    <name type="common">Bagworm moth</name>
    <name type="synonym">Eumeta japonica</name>
    <dbReference type="NCBI Taxonomy" id="151549"/>
    <lineage>
        <taxon>Eukaryota</taxon>
        <taxon>Metazoa</taxon>
        <taxon>Ecdysozoa</taxon>
        <taxon>Arthropoda</taxon>
        <taxon>Hexapoda</taxon>
        <taxon>Insecta</taxon>
        <taxon>Pterygota</taxon>
        <taxon>Neoptera</taxon>
        <taxon>Endopterygota</taxon>
        <taxon>Lepidoptera</taxon>
        <taxon>Glossata</taxon>
        <taxon>Ditrysia</taxon>
        <taxon>Tineoidea</taxon>
        <taxon>Psychidae</taxon>
        <taxon>Oiketicinae</taxon>
        <taxon>Eumeta</taxon>
    </lineage>
</organism>
<protein>
    <submittedName>
        <fullName evidence="1">Uncharacterized protein</fullName>
    </submittedName>
</protein>
<name>A0A4C1VDY9_EUMVA</name>
<evidence type="ECO:0000313" key="2">
    <source>
        <dbReference type="Proteomes" id="UP000299102"/>
    </source>
</evidence>
<dbReference type="AlphaFoldDB" id="A0A4C1VDY9"/>